<sequence length="63" mass="6642">MLVADCMVYMVVAVIIVRENGDEIGGNCREGKGNGDEIGGNCREGKGNCDEGYNCREGGDDPS</sequence>
<dbReference type="EMBL" id="LLXI01000460">
    <property type="protein sequence ID" value="PKY46517.1"/>
    <property type="molecule type" value="Genomic_DNA"/>
</dbReference>
<accession>A0A2I1GIQ9</accession>
<proteinExistence type="predicted"/>
<protein>
    <submittedName>
        <fullName evidence="1">Uncharacterized protein</fullName>
    </submittedName>
</protein>
<reference evidence="1 2" key="1">
    <citation type="submission" date="2015-10" db="EMBL/GenBank/DDBJ databases">
        <title>Genome analyses suggest a sexual origin of heterokaryosis in a supposedly ancient asexual fungus.</title>
        <authorList>
            <person name="Ropars J."/>
            <person name="Sedzielewska K."/>
            <person name="Noel J."/>
            <person name="Charron P."/>
            <person name="Farinelli L."/>
            <person name="Marton T."/>
            <person name="Kruger M."/>
            <person name="Pelin A."/>
            <person name="Brachmann A."/>
            <person name="Corradi N."/>
        </authorList>
    </citation>
    <scope>NUCLEOTIDE SEQUENCE [LARGE SCALE GENOMIC DNA]</scope>
    <source>
        <strain evidence="1 2">A4</strain>
    </source>
</reference>
<keyword evidence="2" id="KW-1185">Reference proteome</keyword>
<name>A0A2I1GIQ9_9GLOM</name>
<evidence type="ECO:0000313" key="2">
    <source>
        <dbReference type="Proteomes" id="UP000234323"/>
    </source>
</evidence>
<organism evidence="1 2">
    <name type="scientific">Rhizophagus irregularis</name>
    <dbReference type="NCBI Taxonomy" id="588596"/>
    <lineage>
        <taxon>Eukaryota</taxon>
        <taxon>Fungi</taxon>
        <taxon>Fungi incertae sedis</taxon>
        <taxon>Mucoromycota</taxon>
        <taxon>Glomeromycotina</taxon>
        <taxon>Glomeromycetes</taxon>
        <taxon>Glomerales</taxon>
        <taxon>Glomeraceae</taxon>
        <taxon>Rhizophagus</taxon>
    </lineage>
</organism>
<dbReference type="AlphaFoldDB" id="A0A2I1GIQ9"/>
<gene>
    <name evidence="1" type="ORF">RhiirA4_461404</name>
</gene>
<dbReference type="Proteomes" id="UP000234323">
    <property type="component" value="Unassembled WGS sequence"/>
</dbReference>
<evidence type="ECO:0000313" key="1">
    <source>
        <dbReference type="EMBL" id="PKY46517.1"/>
    </source>
</evidence>
<comment type="caution">
    <text evidence="1">The sequence shown here is derived from an EMBL/GenBank/DDBJ whole genome shotgun (WGS) entry which is preliminary data.</text>
</comment>